<comment type="caution">
    <text evidence="2">The sequence shown here is derived from an EMBL/GenBank/DDBJ whole genome shotgun (WGS) entry which is preliminary data.</text>
</comment>
<dbReference type="EMBL" id="RHHM01000003">
    <property type="protein sequence ID" value="RQM39278.1"/>
    <property type="molecule type" value="Genomic_DNA"/>
</dbReference>
<accession>A0A3N6S142</accession>
<keyword evidence="3" id="KW-1185">Reference proteome</keyword>
<dbReference type="RefSeq" id="WP_124232253.1">
    <property type="nucleotide sequence ID" value="NZ_RHHM01000003.1"/>
</dbReference>
<protein>
    <submittedName>
        <fullName evidence="2">Uncharacterized protein</fullName>
    </submittedName>
</protein>
<name>A0A3N6S142_9GAMM</name>
<evidence type="ECO:0000313" key="2">
    <source>
        <dbReference type="EMBL" id="RQM39278.1"/>
    </source>
</evidence>
<feature type="region of interest" description="Disordered" evidence="1">
    <location>
        <begin position="237"/>
        <end position="268"/>
    </location>
</feature>
<dbReference type="Proteomes" id="UP000279457">
    <property type="component" value="Unassembled WGS sequence"/>
</dbReference>
<sequence>MSGLLIEMNSLDACDDIAEGIAYAEKVVAEQGISANFSFIGSIIDLITQSVSLGTAAANFPATTGESGRTAYQLTFKNDSLMILVPASVQSPRQAAGIPRGAYYTHTIRPLFPGEECQYRVEANRLTGGLHTFVFFGISTDPTLVSEENLPGLNEVMCIEICVRLGSQSHNRTQIEYIQIDNDRISPRPTWGASDMMYATHRRNNQSKEASFGMVFYGSQYSNRHDNEVVSNVLTFTPSGKTDLDRPSQPTPPGHNPDEITHPDQPGFPPGFTPYNDVYFNAQVGNPARMFCRETLMGYSRNGHSSLATYSIFGAITGVISLASAAMSIAEAINSGHPTRDITLTLNIHNASDYPIFVVRRQNSNSLFAGDGLIKSKMSLSIPFRISQLGNEDGVLFLRMVLGHGRPNLDITINIRDYGHDRFVKISRVSFYNAGSFNENNIDSHHSLVHSSFFRSNIFEGVRSTVTSTAITHRSKGHLDLTVTGYEV</sequence>
<evidence type="ECO:0000313" key="3">
    <source>
        <dbReference type="Proteomes" id="UP000279457"/>
    </source>
</evidence>
<organism evidence="2 3">
    <name type="scientific">Erwinia psidii</name>
    <dbReference type="NCBI Taxonomy" id="69224"/>
    <lineage>
        <taxon>Bacteria</taxon>
        <taxon>Pseudomonadati</taxon>
        <taxon>Pseudomonadota</taxon>
        <taxon>Gammaproteobacteria</taxon>
        <taxon>Enterobacterales</taxon>
        <taxon>Erwiniaceae</taxon>
        <taxon>Erwinia</taxon>
    </lineage>
</organism>
<gene>
    <name evidence="2" type="ORF">EB241_05880</name>
</gene>
<reference evidence="2 3" key="1">
    <citation type="submission" date="2018-10" db="EMBL/GenBank/DDBJ databases">
        <title>Draft genome sequence for the type isolate of Erwinia psidii, agent causal of bacterial blight in guava (Psidium guajava) and wilt and die-back of Eucalyptus spp.</title>
        <authorList>
            <person name="Hermenegildo P.S."/>
            <person name="Santos S.A."/>
            <person name="Guimaraes L.M.S."/>
            <person name="Vidigal P.M.P."/>
            <person name="Pereira I.C."/>
            <person name="Badel J.L."/>
            <person name="Alfenas-Zerbini P."/>
            <person name="Ferreira M.A.S.V."/>
            <person name="Alfenas A.C."/>
        </authorList>
    </citation>
    <scope>NUCLEOTIDE SEQUENCE [LARGE SCALE GENOMIC DNA]</scope>
    <source>
        <strain evidence="2 3">IBSBF 435</strain>
    </source>
</reference>
<evidence type="ECO:0000256" key="1">
    <source>
        <dbReference type="SAM" id="MobiDB-lite"/>
    </source>
</evidence>
<dbReference type="AlphaFoldDB" id="A0A3N6S142"/>
<proteinExistence type="predicted"/>